<gene>
    <name evidence="1" type="ORF">Patl1_08203</name>
</gene>
<evidence type="ECO:0000313" key="2">
    <source>
        <dbReference type="Proteomes" id="UP001164250"/>
    </source>
</evidence>
<dbReference type="Proteomes" id="UP001164250">
    <property type="component" value="Chromosome 10"/>
</dbReference>
<organism evidence="1 2">
    <name type="scientific">Pistacia atlantica</name>
    <dbReference type="NCBI Taxonomy" id="434234"/>
    <lineage>
        <taxon>Eukaryota</taxon>
        <taxon>Viridiplantae</taxon>
        <taxon>Streptophyta</taxon>
        <taxon>Embryophyta</taxon>
        <taxon>Tracheophyta</taxon>
        <taxon>Spermatophyta</taxon>
        <taxon>Magnoliopsida</taxon>
        <taxon>eudicotyledons</taxon>
        <taxon>Gunneridae</taxon>
        <taxon>Pentapetalae</taxon>
        <taxon>rosids</taxon>
        <taxon>malvids</taxon>
        <taxon>Sapindales</taxon>
        <taxon>Anacardiaceae</taxon>
        <taxon>Pistacia</taxon>
    </lineage>
</organism>
<name>A0ACC1AJT3_9ROSI</name>
<evidence type="ECO:0000313" key="1">
    <source>
        <dbReference type="EMBL" id="KAJ0086819.1"/>
    </source>
</evidence>
<proteinExistence type="predicted"/>
<comment type="caution">
    <text evidence="1">The sequence shown here is derived from an EMBL/GenBank/DDBJ whole genome shotgun (WGS) entry which is preliminary data.</text>
</comment>
<reference evidence="2" key="1">
    <citation type="journal article" date="2023" name="G3 (Bethesda)">
        <title>Genome assembly and association tests identify interacting loci associated with vigor, precocity, and sex in interspecific pistachio rootstocks.</title>
        <authorList>
            <person name="Palmer W."/>
            <person name="Jacygrad E."/>
            <person name="Sagayaradj S."/>
            <person name="Cavanaugh K."/>
            <person name="Han R."/>
            <person name="Bertier L."/>
            <person name="Beede B."/>
            <person name="Kafkas S."/>
            <person name="Golino D."/>
            <person name="Preece J."/>
            <person name="Michelmore R."/>
        </authorList>
    </citation>
    <scope>NUCLEOTIDE SEQUENCE [LARGE SCALE GENOMIC DNA]</scope>
</reference>
<dbReference type="EMBL" id="CM047906">
    <property type="protein sequence ID" value="KAJ0086819.1"/>
    <property type="molecule type" value="Genomic_DNA"/>
</dbReference>
<sequence length="535" mass="58984">MVAMLFFLLLFTNFRATTQQEHLNINLYSSLTPTGNSSWLSPSGFYGFGFYSQGNGFSVGIFIAGIPQKTVVWTANRDSPPVPGNVTLHLTGGGSLMLQSADGQEESIISTSVPIAKASMFDSGNFVLYNSDEEIIWQSFRKPTNTILPGQSLLAGEELYSSVSETDQSTGIFRLKMQYDGNLVQYPKDTPDLAPYSYFSSFTDGRGGNVSLNLDSDGHLYLLDSKGSNIKNFTPGGNSTKELFYLMRIDIDGIFRVYSFTLNQSNLSVVWVSSNEKCSPKGICGLNRYCFQNDQEIGCQCLPGFAASGEGSRISGSCQKNFSTESCESKYGNIIYSIERVANTTWEDNPYSILSLPTEEECVEVCLEDCNCEAAMFKDGKCKKQKLPLTYGRKLSDSNIALIKVGVSKFAASPREGVEPQRSKKERQAHFLIVGVSLIVFALTILIISGVLVYRNGVYKYKKISSKIRLDEDAGELRKVVGDEVVDNLELERMVNVGLWCIQYEPPLRPSMKAVVSMLEGVADIPRPPSPTSFS</sequence>
<accession>A0ACC1AJT3</accession>
<keyword evidence="2" id="KW-1185">Reference proteome</keyword>
<protein>
    <submittedName>
        <fullName evidence="1">Uncharacterized protein</fullName>
    </submittedName>
</protein>